<keyword evidence="6" id="KW-1185">Reference proteome</keyword>
<evidence type="ECO:0000256" key="2">
    <source>
        <dbReference type="ARBA" id="ARBA00023125"/>
    </source>
</evidence>
<dbReference type="PANTHER" id="PTHR30349">
    <property type="entry name" value="PHAGE INTEGRASE-RELATED"/>
    <property type="match status" value="1"/>
</dbReference>
<dbReference type="Gene3D" id="1.10.443.10">
    <property type="entry name" value="Intergrase catalytic core"/>
    <property type="match status" value="1"/>
</dbReference>
<evidence type="ECO:0000256" key="1">
    <source>
        <dbReference type="ARBA" id="ARBA00008857"/>
    </source>
</evidence>
<reference evidence="6" key="1">
    <citation type="journal article" date="2019" name="Int. J. Syst. Evol. Microbiol.">
        <title>The Global Catalogue of Microorganisms (GCM) 10K type strain sequencing project: providing services to taxonomists for standard genome sequencing and annotation.</title>
        <authorList>
            <consortium name="The Broad Institute Genomics Platform"/>
            <consortium name="The Broad Institute Genome Sequencing Center for Infectious Disease"/>
            <person name="Wu L."/>
            <person name="Ma J."/>
        </authorList>
    </citation>
    <scope>NUCLEOTIDE SEQUENCE [LARGE SCALE GENOMIC DNA]</scope>
    <source>
        <strain evidence="6">KCTC 52232</strain>
    </source>
</reference>
<dbReference type="EMBL" id="JBHUON010000002">
    <property type="protein sequence ID" value="MFD2863419.1"/>
    <property type="molecule type" value="Genomic_DNA"/>
</dbReference>
<dbReference type="InterPro" id="IPR011010">
    <property type="entry name" value="DNA_brk_join_enz"/>
</dbReference>
<comment type="similarity">
    <text evidence="1">Belongs to the 'phage' integrase family.</text>
</comment>
<dbReference type="InterPro" id="IPR050090">
    <property type="entry name" value="Tyrosine_recombinase_XerCD"/>
</dbReference>
<dbReference type="InterPro" id="IPR002104">
    <property type="entry name" value="Integrase_catalytic"/>
</dbReference>
<dbReference type="CDD" id="cd01185">
    <property type="entry name" value="INTN1_C_like"/>
    <property type="match status" value="1"/>
</dbReference>
<evidence type="ECO:0000259" key="4">
    <source>
        <dbReference type="PROSITE" id="PS51898"/>
    </source>
</evidence>
<dbReference type="InterPro" id="IPR025269">
    <property type="entry name" value="SAM-like_dom"/>
</dbReference>
<evidence type="ECO:0000313" key="6">
    <source>
        <dbReference type="Proteomes" id="UP001597601"/>
    </source>
</evidence>
<organism evidence="5 6">
    <name type="scientific">Mucilaginibacter antarcticus</name>
    <dbReference type="NCBI Taxonomy" id="1855725"/>
    <lineage>
        <taxon>Bacteria</taxon>
        <taxon>Pseudomonadati</taxon>
        <taxon>Bacteroidota</taxon>
        <taxon>Sphingobacteriia</taxon>
        <taxon>Sphingobacteriales</taxon>
        <taxon>Sphingobacteriaceae</taxon>
        <taxon>Mucilaginibacter</taxon>
    </lineage>
</organism>
<dbReference type="Pfam" id="PF17293">
    <property type="entry name" value="Arm-DNA-bind_5"/>
    <property type="match status" value="1"/>
</dbReference>
<dbReference type="Pfam" id="PF13102">
    <property type="entry name" value="Phage_int_SAM_5"/>
    <property type="match status" value="1"/>
</dbReference>
<dbReference type="Gene3D" id="1.10.150.130">
    <property type="match status" value="1"/>
</dbReference>
<dbReference type="Proteomes" id="UP001597601">
    <property type="component" value="Unassembled WGS sequence"/>
</dbReference>
<accession>A0ABW5XJQ0</accession>
<dbReference type="SUPFAM" id="SSF56349">
    <property type="entry name" value="DNA breaking-rejoining enzymes"/>
    <property type="match status" value="1"/>
</dbReference>
<gene>
    <name evidence="5" type="ORF">ACFSYC_01855</name>
</gene>
<keyword evidence="2" id="KW-0238">DNA-binding</keyword>
<dbReference type="InterPro" id="IPR035386">
    <property type="entry name" value="Arm-DNA-bind_5"/>
</dbReference>
<dbReference type="InterPro" id="IPR010998">
    <property type="entry name" value="Integrase_recombinase_N"/>
</dbReference>
<proteinExistence type="inferred from homology"/>
<evidence type="ECO:0000313" key="5">
    <source>
        <dbReference type="EMBL" id="MFD2863419.1"/>
    </source>
</evidence>
<comment type="caution">
    <text evidence="5">The sequence shown here is derived from an EMBL/GenBank/DDBJ whole genome shotgun (WGS) entry which is preliminary data.</text>
</comment>
<name>A0ABW5XJQ0_9SPHI</name>
<dbReference type="PROSITE" id="PS51898">
    <property type="entry name" value="TYR_RECOMBINASE"/>
    <property type="match status" value="1"/>
</dbReference>
<dbReference type="InterPro" id="IPR013762">
    <property type="entry name" value="Integrase-like_cat_sf"/>
</dbReference>
<protein>
    <submittedName>
        <fullName evidence="5">Tyrosine-type recombinase/integrase</fullName>
    </submittedName>
</protein>
<feature type="domain" description="Tyr recombinase" evidence="4">
    <location>
        <begin position="221"/>
        <end position="403"/>
    </location>
</feature>
<dbReference type="RefSeq" id="WP_377122928.1">
    <property type="nucleotide sequence ID" value="NZ_JBHUHN010000001.1"/>
</dbReference>
<evidence type="ECO:0000256" key="3">
    <source>
        <dbReference type="ARBA" id="ARBA00023172"/>
    </source>
</evidence>
<keyword evidence="3" id="KW-0233">DNA recombination</keyword>
<dbReference type="Pfam" id="PF00589">
    <property type="entry name" value="Phage_integrase"/>
    <property type="match status" value="1"/>
</dbReference>
<dbReference type="PANTHER" id="PTHR30349:SF64">
    <property type="entry name" value="PROPHAGE INTEGRASE INTD-RELATED"/>
    <property type="match status" value="1"/>
</dbReference>
<sequence>MANTTPKLEKRKDKNGELIVRNAPILIDFTFDGKRMWLSTGEHCDANKWDEKNDRVKASVTGSTEINEVIKAKCEEINKIYREAIIMGKQPTPSYIRGVLNADKSINKKSLFALFDEYIEGSKLSSSSATVKKLKTGRRHLQEFIHKYRFSVDFDTLDMPFFHKYVEYFQSHHKHLNATIAKNVKSLKTFLNWATKLGYNKNLMYKNFIVKDRAPEIITLTESEFWTIQDLDIKNDSLRQVRDVFCFCCLTSLRYSDVKNLKKSDINNDFIKIISIKTQSQVSIPLIPESKAILDRYSNTIFNAALPVLSNQKMNEHLKEIGKQAGLTRLITKVRFSGSRRIENVFPLHDLISTHMGRKTFITLMFRKGVESELIRAISNHKSIESFARYNNINDEHKASAMTVAFKKAV</sequence>